<dbReference type="Gene3D" id="3.30.160.60">
    <property type="entry name" value="Classic Zinc Finger"/>
    <property type="match status" value="5"/>
</dbReference>
<keyword evidence="7" id="KW-0805">Transcription regulation</keyword>
<evidence type="ECO:0000256" key="6">
    <source>
        <dbReference type="ARBA" id="ARBA00022833"/>
    </source>
</evidence>
<evidence type="ECO:0000256" key="8">
    <source>
        <dbReference type="ARBA" id="ARBA00023125"/>
    </source>
</evidence>
<evidence type="ECO:0000313" key="14">
    <source>
        <dbReference type="Proteomes" id="UP000015104"/>
    </source>
</evidence>
<dbReference type="FunFam" id="3.30.160.60:FF:000508">
    <property type="entry name" value="Myeloid zinc finger 1"/>
    <property type="match status" value="1"/>
</dbReference>
<feature type="domain" description="C2H2-type" evidence="12">
    <location>
        <begin position="12"/>
        <end position="39"/>
    </location>
</feature>
<keyword evidence="6" id="KW-0862">Zinc</keyword>
<dbReference type="PANTHER" id="PTHR16515:SF49">
    <property type="entry name" value="GASTRULA ZINC FINGER PROTEIN XLCGF49.1-LIKE-RELATED"/>
    <property type="match status" value="1"/>
</dbReference>
<comment type="similarity">
    <text evidence="2">Belongs to the krueppel C2H2-type zinc-finger protein family.</text>
</comment>
<dbReference type="Pfam" id="PF00096">
    <property type="entry name" value="zf-C2H2"/>
    <property type="match status" value="2"/>
</dbReference>
<evidence type="ECO:0000256" key="3">
    <source>
        <dbReference type="ARBA" id="ARBA00022723"/>
    </source>
</evidence>
<dbReference type="EnsemblMetazoa" id="tetur02g10610.1">
    <property type="protein sequence ID" value="tetur02g10610.1"/>
    <property type="gene ID" value="tetur02g10610"/>
</dbReference>
<dbReference type="Pfam" id="PF12874">
    <property type="entry name" value="zf-met"/>
    <property type="match status" value="1"/>
</dbReference>
<evidence type="ECO:0000256" key="10">
    <source>
        <dbReference type="ARBA" id="ARBA00023242"/>
    </source>
</evidence>
<sequence>MSSDMNCSRKPHQCANCTKSFASSHQLAQHTRIHTGEKPYKCQFCDKSFKQLSHLQQHTRLHTGERPYKCPNMDCGRTFIQLSNLQQHMRSHMTSQEKMEKDRDKCHYCVICRKGFKAQANLLTHKCKQKGSGSHRNQISNVCPVCSIEYQSKQLLINHLREEHEFNYENSKRNQSTPTHYCPVCGRSYSNEGSLRKHISTVHADAFNLTQNNSTFNNNNFTACTICNINFATHSDFLNHMEQMRTHPRHQFEAQIVLSCAAAERRAREVSNMNRGQLNQSLILSQIELAKFEGQHQESSNAALLSITRKDAASLLSGCHQSVPNNHQSNNIQ</sequence>
<dbReference type="FunFam" id="3.30.160.60:FF:001270">
    <property type="entry name" value="zinc finger protein 583 isoform X1"/>
    <property type="match status" value="1"/>
</dbReference>
<dbReference type="PROSITE" id="PS00028">
    <property type="entry name" value="ZINC_FINGER_C2H2_1"/>
    <property type="match status" value="4"/>
</dbReference>
<proteinExistence type="inferred from homology"/>
<dbReference type="InterPro" id="IPR036236">
    <property type="entry name" value="Znf_C2H2_sf"/>
</dbReference>
<dbReference type="GO" id="GO:0010468">
    <property type="term" value="P:regulation of gene expression"/>
    <property type="evidence" value="ECO:0007669"/>
    <property type="project" value="TreeGrafter"/>
</dbReference>
<dbReference type="GO" id="GO:0005634">
    <property type="term" value="C:nucleus"/>
    <property type="evidence" value="ECO:0007669"/>
    <property type="project" value="UniProtKB-SubCell"/>
</dbReference>
<evidence type="ECO:0000259" key="12">
    <source>
        <dbReference type="PROSITE" id="PS50157"/>
    </source>
</evidence>
<keyword evidence="5 11" id="KW-0863">Zinc-finger</keyword>
<protein>
    <recommendedName>
        <fullName evidence="12">C2H2-type domain-containing protein</fullName>
    </recommendedName>
</protein>
<dbReference type="GO" id="GO:0008270">
    <property type="term" value="F:zinc ion binding"/>
    <property type="evidence" value="ECO:0007669"/>
    <property type="project" value="UniProtKB-KW"/>
</dbReference>
<dbReference type="eggNOG" id="KOG1721">
    <property type="taxonomic scope" value="Eukaryota"/>
</dbReference>
<feature type="domain" description="C2H2-type" evidence="12">
    <location>
        <begin position="40"/>
        <end position="67"/>
    </location>
</feature>
<keyword evidence="3" id="KW-0479">Metal-binding</keyword>
<keyword evidence="9" id="KW-0804">Transcription</keyword>
<organism evidence="13 14">
    <name type="scientific">Tetranychus urticae</name>
    <name type="common">Two-spotted spider mite</name>
    <dbReference type="NCBI Taxonomy" id="32264"/>
    <lineage>
        <taxon>Eukaryota</taxon>
        <taxon>Metazoa</taxon>
        <taxon>Ecdysozoa</taxon>
        <taxon>Arthropoda</taxon>
        <taxon>Chelicerata</taxon>
        <taxon>Arachnida</taxon>
        <taxon>Acari</taxon>
        <taxon>Acariformes</taxon>
        <taxon>Trombidiformes</taxon>
        <taxon>Prostigmata</taxon>
        <taxon>Eleutherengona</taxon>
        <taxon>Raphignathae</taxon>
        <taxon>Tetranychoidea</taxon>
        <taxon>Tetranychidae</taxon>
        <taxon>Tetranychus</taxon>
    </lineage>
</organism>
<dbReference type="FunFam" id="3.30.160.60:FF:001498">
    <property type="entry name" value="Zinc finger protein 404"/>
    <property type="match status" value="1"/>
</dbReference>
<dbReference type="Pfam" id="PF13465">
    <property type="entry name" value="zf-H2C2_2"/>
    <property type="match status" value="1"/>
</dbReference>
<evidence type="ECO:0000256" key="2">
    <source>
        <dbReference type="ARBA" id="ARBA00006991"/>
    </source>
</evidence>
<evidence type="ECO:0000256" key="7">
    <source>
        <dbReference type="ARBA" id="ARBA00023015"/>
    </source>
</evidence>
<accession>T1JX41</accession>
<evidence type="ECO:0000256" key="4">
    <source>
        <dbReference type="ARBA" id="ARBA00022737"/>
    </source>
</evidence>
<dbReference type="PANTHER" id="PTHR16515">
    <property type="entry name" value="PR DOMAIN ZINC FINGER PROTEIN"/>
    <property type="match status" value="1"/>
</dbReference>
<dbReference type="AlphaFoldDB" id="T1JX41"/>
<evidence type="ECO:0000256" key="11">
    <source>
        <dbReference type="PROSITE-ProRule" id="PRU00042"/>
    </source>
</evidence>
<dbReference type="KEGG" id="tut:107371492"/>
<feature type="domain" description="C2H2-type" evidence="12">
    <location>
        <begin position="180"/>
        <end position="204"/>
    </location>
</feature>
<keyword evidence="14" id="KW-1185">Reference proteome</keyword>
<dbReference type="InterPro" id="IPR013087">
    <property type="entry name" value="Znf_C2H2_type"/>
</dbReference>
<dbReference type="GO" id="GO:0042802">
    <property type="term" value="F:identical protein binding"/>
    <property type="evidence" value="ECO:0007669"/>
    <property type="project" value="UniProtKB-ARBA"/>
</dbReference>
<dbReference type="OMA" id="NNHMITH"/>
<dbReference type="OrthoDB" id="5305647at2759"/>
<evidence type="ECO:0000256" key="9">
    <source>
        <dbReference type="ARBA" id="ARBA00023163"/>
    </source>
</evidence>
<comment type="subcellular location">
    <subcellularLocation>
        <location evidence="1">Nucleus</location>
    </subcellularLocation>
</comment>
<reference evidence="13" key="2">
    <citation type="submission" date="2015-06" db="UniProtKB">
        <authorList>
            <consortium name="EnsemblMetazoa"/>
        </authorList>
    </citation>
    <scope>IDENTIFICATION</scope>
</reference>
<dbReference type="STRING" id="32264.T1JX41"/>
<dbReference type="GO" id="GO:0003677">
    <property type="term" value="F:DNA binding"/>
    <property type="evidence" value="ECO:0007669"/>
    <property type="project" value="UniProtKB-KW"/>
</dbReference>
<dbReference type="EMBL" id="CAEY01000824">
    <property type="status" value="NOT_ANNOTATED_CDS"/>
    <property type="molecule type" value="Genomic_DNA"/>
</dbReference>
<dbReference type="PROSITE" id="PS50157">
    <property type="entry name" value="ZINC_FINGER_C2H2_2"/>
    <property type="match status" value="4"/>
</dbReference>
<dbReference type="InterPro" id="IPR050331">
    <property type="entry name" value="Zinc_finger"/>
</dbReference>
<keyword evidence="8" id="KW-0238">DNA-binding</keyword>
<feature type="domain" description="C2H2-type" evidence="12">
    <location>
        <begin position="68"/>
        <end position="97"/>
    </location>
</feature>
<evidence type="ECO:0000256" key="5">
    <source>
        <dbReference type="ARBA" id="ARBA00022771"/>
    </source>
</evidence>
<dbReference type="SMART" id="SM00355">
    <property type="entry name" value="ZnF_C2H2"/>
    <property type="match status" value="7"/>
</dbReference>
<evidence type="ECO:0000313" key="13">
    <source>
        <dbReference type="EnsemblMetazoa" id="tetur02g10610.1"/>
    </source>
</evidence>
<evidence type="ECO:0000256" key="1">
    <source>
        <dbReference type="ARBA" id="ARBA00004123"/>
    </source>
</evidence>
<name>T1JX41_TETUR</name>
<gene>
    <name evidence="13" type="primary">107371492</name>
</gene>
<dbReference type="HOGENOM" id="CLU_835035_0_0_1"/>
<keyword evidence="10" id="KW-0539">Nucleus</keyword>
<reference evidence="14" key="1">
    <citation type="submission" date="2011-08" db="EMBL/GenBank/DDBJ databases">
        <authorList>
            <person name="Rombauts S."/>
        </authorList>
    </citation>
    <scope>NUCLEOTIDE SEQUENCE</scope>
    <source>
        <strain evidence="14">London</strain>
    </source>
</reference>
<keyword evidence="4" id="KW-0677">Repeat</keyword>
<dbReference type="SUPFAM" id="SSF57667">
    <property type="entry name" value="beta-beta-alpha zinc fingers"/>
    <property type="match status" value="3"/>
</dbReference>
<dbReference type="Proteomes" id="UP000015104">
    <property type="component" value="Unassembled WGS sequence"/>
</dbReference>